<keyword evidence="3" id="KW-1003">Cell membrane</keyword>
<evidence type="ECO:0000256" key="10">
    <source>
        <dbReference type="SAM" id="MobiDB-lite"/>
    </source>
</evidence>
<dbReference type="OrthoDB" id="2079174at2"/>
<dbReference type="AlphaFoldDB" id="A0A080N2F8"/>
<dbReference type="SMART" id="SM00382">
    <property type="entry name" value="AAA"/>
    <property type="match status" value="1"/>
</dbReference>
<dbReference type="EMBL" id="ATLK01000001">
    <property type="protein sequence ID" value="KFF30996.1"/>
    <property type="molecule type" value="Genomic_DNA"/>
</dbReference>
<dbReference type="PROSITE" id="PS00211">
    <property type="entry name" value="ABC_TRANSPORTER_1"/>
    <property type="match status" value="1"/>
</dbReference>
<feature type="region of interest" description="Disordered" evidence="10">
    <location>
        <begin position="682"/>
        <end position="707"/>
    </location>
</feature>
<dbReference type="InterPro" id="IPR003593">
    <property type="entry name" value="AAA+_ATPase"/>
</dbReference>
<name>A0A080N2F8_9BIFI</name>
<dbReference type="GO" id="GO:0005524">
    <property type="term" value="F:ATP binding"/>
    <property type="evidence" value="ECO:0007669"/>
    <property type="project" value="UniProtKB-KW"/>
</dbReference>
<dbReference type="InterPro" id="IPR017911">
    <property type="entry name" value="MacB-like_ATP-bd"/>
</dbReference>
<dbReference type="CDD" id="cd03255">
    <property type="entry name" value="ABC_MJ0796_LolCDE_FtsE"/>
    <property type="match status" value="1"/>
</dbReference>
<comment type="similarity">
    <text evidence="9">Belongs to the ABC transporter superfamily. Macrolide exporter (TC 3.A.1.122) family.</text>
</comment>
<dbReference type="Pfam" id="PF02687">
    <property type="entry name" value="FtsX"/>
    <property type="match status" value="1"/>
</dbReference>
<dbReference type="InterPro" id="IPR027417">
    <property type="entry name" value="P-loop_NTPase"/>
</dbReference>
<dbReference type="eggNOG" id="COG1136">
    <property type="taxonomic scope" value="Bacteria"/>
</dbReference>
<reference evidence="13 14" key="1">
    <citation type="journal article" date="2014" name="Appl. Environ. Microbiol.">
        <title>Genomic encyclopedia of type strains of the genus Bifidobacterium.</title>
        <authorList>
            <person name="Milani C."/>
            <person name="Lugli G.A."/>
            <person name="Duranti S."/>
            <person name="Turroni F."/>
            <person name="Bottacini F."/>
            <person name="Mangifesta M."/>
            <person name="Sanchez B."/>
            <person name="Viappiani A."/>
            <person name="Mancabelli L."/>
            <person name="Taminiau B."/>
            <person name="Delcenserie V."/>
            <person name="Barrangou R."/>
            <person name="Margolles A."/>
            <person name="van Sinderen D."/>
            <person name="Ventura M."/>
        </authorList>
    </citation>
    <scope>NUCLEOTIDE SEQUENCE [LARGE SCALE GENOMIC DNA]</scope>
    <source>
        <strain evidence="13 14">DSM 19703</strain>
    </source>
</reference>
<dbReference type="PANTHER" id="PTHR42798:SF6">
    <property type="entry name" value="CELL DIVISION ATP-BINDING PROTEIN FTSE"/>
    <property type="match status" value="1"/>
</dbReference>
<dbReference type="PROSITE" id="PS50893">
    <property type="entry name" value="ABC_TRANSPORTER_2"/>
    <property type="match status" value="1"/>
</dbReference>
<keyword evidence="5" id="KW-0547">Nucleotide-binding</keyword>
<evidence type="ECO:0000256" key="3">
    <source>
        <dbReference type="ARBA" id="ARBA00022475"/>
    </source>
</evidence>
<evidence type="ECO:0000256" key="2">
    <source>
        <dbReference type="ARBA" id="ARBA00022448"/>
    </source>
</evidence>
<dbReference type="SUPFAM" id="SSF52540">
    <property type="entry name" value="P-loop containing nucleoside triphosphate hydrolases"/>
    <property type="match status" value="1"/>
</dbReference>
<dbReference type="FunFam" id="3.40.50.300:FF:000032">
    <property type="entry name" value="Export ABC transporter ATP-binding protein"/>
    <property type="match status" value="1"/>
</dbReference>
<feature type="transmembrane region" description="Helical" evidence="11">
    <location>
        <begin position="826"/>
        <end position="855"/>
    </location>
</feature>
<dbReference type="GO" id="GO:0016887">
    <property type="term" value="F:ATP hydrolysis activity"/>
    <property type="evidence" value="ECO:0007669"/>
    <property type="project" value="InterPro"/>
</dbReference>
<comment type="caution">
    <text evidence="13">The sequence shown here is derived from an EMBL/GenBank/DDBJ whole genome shotgun (WGS) entry which is preliminary data.</text>
</comment>
<feature type="transmembrane region" description="Helical" evidence="11">
    <location>
        <begin position="267"/>
        <end position="290"/>
    </location>
</feature>
<dbReference type="eggNOG" id="COG0577">
    <property type="taxonomic scope" value="Bacteria"/>
</dbReference>
<comment type="subcellular location">
    <subcellularLocation>
        <location evidence="1">Cell inner membrane</location>
        <topology evidence="1">Multi-pass membrane protein</topology>
    </subcellularLocation>
</comment>
<dbReference type="InterPro" id="IPR017871">
    <property type="entry name" value="ABC_transporter-like_CS"/>
</dbReference>
<feature type="transmembrane region" description="Helical" evidence="11">
    <location>
        <begin position="921"/>
        <end position="943"/>
    </location>
</feature>
<feature type="transmembrane region" description="Helical" evidence="11">
    <location>
        <begin position="876"/>
        <end position="901"/>
    </location>
</feature>
<dbReference type="EC" id="3.6.3.25" evidence="13"/>
<dbReference type="InterPro" id="IPR003439">
    <property type="entry name" value="ABC_transporter-like_ATP-bd"/>
</dbReference>
<evidence type="ECO:0000313" key="13">
    <source>
        <dbReference type="EMBL" id="KFF30996.1"/>
    </source>
</evidence>
<dbReference type="Pfam" id="PF00005">
    <property type="entry name" value="ABC_tran"/>
    <property type="match status" value="1"/>
</dbReference>
<dbReference type="GO" id="GO:0022857">
    <property type="term" value="F:transmembrane transporter activity"/>
    <property type="evidence" value="ECO:0007669"/>
    <property type="project" value="UniProtKB-ARBA"/>
</dbReference>
<evidence type="ECO:0000256" key="9">
    <source>
        <dbReference type="ARBA" id="ARBA00038388"/>
    </source>
</evidence>
<keyword evidence="14" id="KW-1185">Reference proteome</keyword>
<evidence type="ECO:0000256" key="8">
    <source>
        <dbReference type="ARBA" id="ARBA00023136"/>
    </source>
</evidence>
<evidence type="ECO:0000256" key="11">
    <source>
        <dbReference type="SAM" id="Phobius"/>
    </source>
</evidence>
<keyword evidence="7 11" id="KW-1133">Transmembrane helix</keyword>
<dbReference type="Proteomes" id="UP000028730">
    <property type="component" value="Unassembled WGS sequence"/>
</dbReference>
<proteinExistence type="inferred from homology"/>
<evidence type="ECO:0000256" key="1">
    <source>
        <dbReference type="ARBA" id="ARBA00004429"/>
    </source>
</evidence>
<sequence length="960" mass="102745">MLRVENISKQYKTGDFVQKALDSVSLNLRDSEFVAILGPSGSGKTTLLNIIGGLDRYDGGDLVINGTSTRRYTDRDWDSYRNHTVGFVFQSYNLIGHQTILSNVELALTISGVGRKERRERARRALQEVGLGEHVDKLPNQLSGGQMQRVAIARALVNNPDIVLADEPTGALDSETSVQIMELLKNVAKDRLVVMVTHNPELAQEYATRIVRLQDGVIRGDSDPFELDEAQAQAPVRHRNLGRASMSLATSIALSFNNLKTKKGRTFLTSFAGSIGIIGIALILSVSTGVNRYIENIQRDTMTSYPLSIQAKSFDVGDLMATNADAADESTSKEPSKHNDGVYADDSAIKKTSNLTSSITENNLSAFKKYLDDPKNDIHRYVGSNGIQYSYDAKFSVYSKDPKGVLVSADGVDIGADHDQAATSKLTNLSTGQSLESLQSTQMSMLTGKSSNQNEKPNSFNEIMPSAKDETRISSVVHDNYKVLSGSWPKSKDQVVLVLDHNNQVPIATLYGLGLLPESDYNSMMGELNSGRKVDPKIGKIDFKTVMDHELSLVPAYDLYQKGADGNYDFVGDDGSQVSHLADAAMKLKVVGIVKPVDSAKTLPLPAGVGYTRMLTDSLIEGASKSPVVTGQEADPSHNVLNGLSFKPADAAAKAEDARKFVAGQDVSGKVKMARSLVLSKAQSDQGQGAQGQPAPEAGAGVQGTTPGAVSGFGASPAVGAGGMTEQQISDQFDAYIAHASQDDLVTIYDKFISAGTYKDNLSAFGVVGHDAPSGIKIYVDSFEAKNSVVSSIDHYNKTVKHKADKIVYTDYVGLMMNSVTTIINVITYVLIAFVGISLVVSSIMIGIITYISVLERTKEIGILRAMGASKHNVSQVFDAETGIIGLCSGLLGILVTLLLLVPGNSILHHFMGTTQVSASLPVGGAVALILLSMVLTLIGGIIPSHKAAKQDPATALRTE</sequence>
<dbReference type="GO" id="GO:0005886">
    <property type="term" value="C:plasma membrane"/>
    <property type="evidence" value="ECO:0007669"/>
    <property type="project" value="UniProtKB-SubCell"/>
</dbReference>
<feature type="domain" description="ABC transporter" evidence="12">
    <location>
        <begin position="2"/>
        <end position="240"/>
    </location>
</feature>
<accession>A0A080N2F8</accession>
<organism evidence="13 14">
    <name type="scientific">Bifidobacterium bombi DSM 19703</name>
    <dbReference type="NCBI Taxonomy" id="1341695"/>
    <lineage>
        <taxon>Bacteria</taxon>
        <taxon>Bacillati</taxon>
        <taxon>Actinomycetota</taxon>
        <taxon>Actinomycetes</taxon>
        <taxon>Bifidobacteriales</taxon>
        <taxon>Bifidobacteriaceae</taxon>
        <taxon>Bifidobacterium</taxon>
    </lineage>
</organism>
<keyword evidence="4 11" id="KW-0812">Transmembrane</keyword>
<dbReference type="RefSeq" id="WP_044086865.1">
    <property type="nucleotide sequence ID" value="NZ_ATLK01000001.1"/>
</dbReference>
<evidence type="ECO:0000313" key="14">
    <source>
        <dbReference type="Proteomes" id="UP000028730"/>
    </source>
</evidence>
<gene>
    <name evidence="13" type="ORF">BBOMB_0325</name>
</gene>
<evidence type="ECO:0000256" key="5">
    <source>
        <dbReference type="ARBA" id="ARBA00022741"/>
    </source>
</evidence>
<dbReference type="Gene3D" id="3.40.50.300">
    <property type="entry name" value="P-loop containing nucleotide triphosphate hydrolases"/>
    <property type="match status" value="1"/>
</dbReference>
<protein>
    <submittedName>
        <fullName evidence="13">ABC transporter, ATP-binding protein</fullName>
        <ecNumber evidence="13">3.6.3.25</ecNumber>
    </submittedName>
</protein>
<evidence type="ECO:0000256" key="7">
    <source>
        <dbReference type="ARBA" id="ARBA00022989"/>
    </source>
</evidence>
<dbReference type="PANTHER" id="PTHR42798">
    <property type="entry name" value="LIPOPROTEIN-RELEASING SYSTEM ATP-BINDING PROTEIN LOLD"/>
    <property type="match status" value="1"/>
</dbReference>
<keyword evidence="2" id="KW-0813">Transport</keyword>
<dbReference type="STRING" id="1341695.BBOMB_0325"/>
<keyword evidence="13" id="KW-0378">Hydrolase</keyword>
<dbReference type="InterPro" id="IPR003838">
    <property type="entry name" value="ABC3_permease_C"/>
</dbReference>
<feature type="compositionally biased region" description="Low complexity" evidence="10">
    <location>
        <begin position="682"/>
        <end position="704"/>
    </location>
</feature>
<dbReference type="GO" id="GO:0098796">
    <property type="term" value="C:membrane protein complex"/>
    <property type="evidence" value="ECO:0007669"/>
    <property type="project" value="UniProtKB-ARBA"/>
</dbReference>
<evidence type="ECO:0000256" key="6">
    <source>
        <dbReference type="ARBA" id="ARBA00022840"/>
    </source>
</evidence>
<evidence type="ECO:0000259" key="12">
    <source>
        <dbReference type="PROSITE" id="PS50893"/>
    </source>
</evidence>
<keyword evidence="6 13" id="KW-0067">ATP-binding</keyword>
<evidence type="ECO:0000256" key="4">
    <source>
        <dbReference type="ARBA" id="ARBA00022692"/>
    </source>
</evidence>
<keyword evidence="8 11" id="KW-0472">Membrane</keyword>